<sequence>MDRNFDVLGQYRSVSSKLKRRFLKKPNVTEAVSHFGSLSKELQRQGCPQYSGFCCLAKARCENTLVNPVGEVEALTEAARLFLMAEQENLDMGCPSFEEHLTEAIHIYNQAIKVHCSHGNSALASCLCLELADALRGINRPTEAMVQYHHAAELQHQTPLAALNSMGHAASCKIDSGDFDGALSIFTEMAYHAQERGSFEGGSGFTIHSTYKDIITKCEINRVLLLMLLQPSPQKIQPEHAETLEKYLWDTEVEGSPIPWLCEELFILMQSLVMTCQARDARELAELEKDLWKFLNNEQKHLLHLVVCKITKSD</sequence>
<dbReference type="InterPro" id="IPR011990">
    <property type="entry name" value="TPR-like_helical_dom_sf"/>
</dbReference>
<dbReference type="OrthoDB" id="10249246at2759"/>
<reference evidence="1" key="1">
    <citation type="submission" date="2022-11" db="UniProtKB">
        <authorList>
            <consortium name="EnsemblMetazoa"/>
        </authorList>
    </citation>
    <scope>IDENTIFICATION</scope>
</reference>
<accession>A0A913XMT3</accession>
<evidence type="ECO:0000313" key="2">
    <source>
        <dbReference type="Proteomes" id="UP000887567"/>
    </source>
</evidence>
<name>A0A913XMT3_EXADI</name>
<protein>
    <recommendedName>
        <fullName evidence="3">Factor VIII intron 22 protein</fullName>
    </recommendedName>
</protein>
<dbReference type="GO" id="GO:0099518">
    <property type="term" value="P:vesicle cytoskeletal trafficking"/>
    <property type="evidence" value="ECO:0007669"/>
    <property type="project" value="TreeGrafter"/>
</dbReference>
<organism evidence="1 2">
    <name type="scientific">Exaiptasia diaphana</name>
    <name type="common">Tropical sea anemone</name>
    <name type="synonym">Aiptasia pulchella</name>
    <dbReference type="NCBI Taxonomy" id="2652724"/>
    <lineage>
        <taxon>Eukaryota</taxon>
        <taxon>Metazoa</taxon>
        <taxon>Cnidaria</taxon>
        <taxon>Anthozoa</taxon>
        <taxon>Hexacorallia</taxon>
        <taxon>Actiniaria</taxon>
        <taxon>Aiptasiidae</taxon>
        <taxon>Exaiptasia</taxon>
    </lineage>
</organism>
<dbReference type="EnsemblMetazoa" id="XM_021051178.2">
    <property type="protein sequence ID" value="XP_020906837.1"/>
    <property type="gene ID" value="LOC110244943"/>
</dbReference>
<dbReference type="AlphaFoldDB" id="A0A913XMT3"/>
<dbReference type="Gene3D" id="1.25.40.10">
    <property type="entry name" value="Tetratricopeptide repeat domain"/>
    <property type="match status" value="1"/>
</dbReference>
<evidence type="ECO:0008006" key="3">
    <source>
        <dbReference type="Google" id="ProtNLM"/>
    </source>
</evidence>
<dbReference type="RefSeq" id="XP_020906837.1">
    <property type="nucleotide sequence ID" value="XM_021051178.2"/>
</dbReference>
<dbReference type="SUPFAM" id="SSF48452">
    <property type="entry name" value="TPR-like"/>
    <property type="match status" value="1"/>
</dbReference>
<proteinExistence type="predicted"/>
<dbReference type="OMA" id="ELWQYAG"/>
<dbReference type="PANTHER" id="PTHR16797">
    <property type="entry name" value="FACTOR VIII-ASSOCIATED GENE 1"/>
    <property type="match status" value="1"/>
</dbReference>
<dbReference type="Pfam" id="PF14938">
    <property type="entry name" value="SNAP"/>
    <property type="match status" value="1"/>
</dbReference>
<dbReference type="KEGG" id="epa:110244943"/>
<dbReference type="GO" id="GO:0005769">
    <property type="term" value="C:early endosome"/>
    <property type="evidence" value="ECO:0007669"/>
    <property type="project" value="TreeGrafter"/>
</dbReference>
<dbReference type="GeneID" id="110244943"/>
<dbReference type="Proteomes" id="UP000887567">
    <property type="component" value="Unplaced"/>
</dbReference>
<keyword evidence="2" id="KW-1185">Reference proteome</keyword>
<dbReference type="InterPro" id="IPR039494">
    <property type="entry name" value="F8A"/>
</dbReference>
<evidence type="ECO:0000313" key="1">
    <source>
        <dbReference type="EnsemblMetazoa" id="XP_020906837.1"/>
    </source>
</evidence>
<dbReference type="PANTHER" id="PTHR16797:SF4">
    <property type="entry name" value="40-KDA HUNTINGTIN-ASSOCIATED PROTEIN"/>
    <property type="match status" value="1"/>
</dbReference>